<reference evidence="2" key="1">
    <citation type="submission" date="2022-10" db="EMBL/GenBank/DDBJ databases">
        <title>Hoeflea sp. J2-29, isolated from marine algae.</title>
        <authorList>
            <person name="Kristyanto S."/>
            <person name="Kim J.M."/>
            <person name="Jeon C.O."/>
        </authorList>
    </citation>
    <scope>NUCLEOTIDE SEQUENCE</scope>
    <source>
        <strain evidence="2">J2-29</strain>
    </source>
</reference>
<dbReference type="Gene3D" id="3.20.20.70">
    <property type="entry name" value="Aldolase class I"/>
    <property type="match status" value="1"/>
</dbReference>
<dbReference type="PANTHER" id="PTHR42966:SF2">
    <property type="entry name" value="PSEUDAMINIC ACID SYNTHASE"/>
    <property type="match status" value="1"/>
</dbReference>
<comment type="caution">
    <text evidence="2">The sequence shown here is derived from an EMBL/GenBank/DDBJ whole genome shotgun (WGS) entry which is preliminary data.</text>
</comment>
<evidence type="ECO:0000259" key="1">
    <source>
        <dbReference type="PROSITE" id="PS50844"/>
    </source>
</evidence>
<dbReference type="NCBIfam" id="TIGR03586">
    <property type="entry name" value="PseI"/>
    <property type="match status" value="1"/>
</dbReference>
<gene>
    <name evidence="2" type="primary">pseI</name>
    <name evidence="2" type="ORF">OEG82_03190</name>
</gene>
<dbReference type="Proteomes" id="UP001081283">
    <property type="component" value="Unassembled WGS sequence"/>
</dbReference>
<dbReference type="EC" id="2.5.1.97" evidence="2"/>
<evidence type="ECO:0000313" key="3">
    <source>
        <dbReference type="Proteomes" id="UP001081283"/>
    </source>
</evidence>
<evidence type="ECO:0000313" key="2">
    <source>
        <dbReference type="EMBL" id="MCY0093041.1"/>
    </source>
</evidence>
<dbReference type="InterPro" id="IPR013785">
    <property type="entry name" value="Aldolase_TIM"/>
</dbReference>
<dbReference type="InterPro" id="IPR057736">
    <property type="entry name" value="SAF_PseI/NeuA/NeuB"/>
</dbReference>
<proteinExistence type="predicted"/>
<dbReference type="RefSeq" id="WP_267611023.1">
    <property type="nucleotide sequence ID" value="NZ_JAOVZQ010000001.1"/>
</dbReference>
<dbReference type="EMBL" id="JAOVZQ010000001">
    <property type="protein sequence ID" value="MCY0093041.1"/>
    <property type="molecule type" value="Genomic_DNA"/>
</dbReference>
<dbReference type="InterPro" id="IPR006190">
    <property type="entry name" value="SAF_AFP_Neu5Ac"/>
</dbReference>
<feature type="domain" description="AFP-like" evidence="1">
    <location>
        <begin position="293"/>
        <end position="351"/>
    </location>
</feature>
<protein>
    <submittedName>
        <fullName evidence="2">Pseudaminic acid synthase</fullName>
        <ecNumber evidence="2">2.5.1.97</ecNumber>
    </submittedName>
</protein>
<dbReference type="Pfam" id="PF08666">
    <property type="entry name" value="SAF"/>
    <property type="match status" value="1"/>
</dbReference>
<dbReference type="InterPro" id="IPR013974">
    <property type="entry name" value="SAF"/>
</dbReference>
<dbReference type="SUPFAM" id="SSF51269">
    <property type="entry name" value="AFP III-like domain"/>
    <property type="match status" value="1"/>
</dbReference>
<dbReference type="PANTHER" id="PTHR42966">
    <property type="entry name" value="N-ACETYLNEURAMINATE SYNTHASE"/>
    <property type="match status" value="1"/>
</dbReference>
<dbReference type="InterPro" id="IPR020030">
    <property type="entry name" value="Pseudaminic_synth_PseI"/>
</dbReference>
<dbReference type="InterPro" id="IPR051690">
    <property type="entry name" value="PseI-like"/>
</dbReference>
<accession>A0ABT3YAY1</accession>
<sequence length="357" mass="38348">MARSISIGGRMIGADHPPYVICELSGNHNGSLERALHMIEVAAQTGCDAIKLQTYTADTLTIDHDGPEFQITGGLWDGRTLYSLYQEAHTPFEWHAALFAKAAECGVTMFSTPFDETAADLLDELGAPAFKIASFEAIDLALIAYVARKRKPMIISTGLANLGEIEAAVHTARDNGCDDLILLHCISSYPAPTDQSNIRTLPHLGEAFNVVAGLSDHTLGTATSVASIALGGAVIEKHFTLARSDGGPDAAFSLEPDEFKRLCDDCYNAWLSLGEVSYDIKGAEAGNVVFRRSLYVVEDIAAGEAFTKRNVRSIRPGYGLSPAALERVLGSTATRDIRRGEPLSYDLLRQTSAKAGE</sequence>
<dbReference type="GO" id="GO:0016740">
    <property type="term" value="F:transferase activity"/>
    <property type="evidence" value="ECO:0007669"/>
    <property type="project" value="UniProtKB-KW"/>
</dbReference>
<dbReference type="InterPro" id="IPR013132">
    <property type="entry name" value="PseI/NeuA/B-like_N"/>
</dbReference>
<dbReference type="InterPro" id="IPR036732">
    <property type="entry name" value="AFP_Neu5c_C_sf"/>
</dbReference>
<keyword evidence="3" id="KW-1185">Reference proteome</keyword>
<dbReference type="PROSITE" id="PS50844">
    <property type="entry name" value="AFP_LIKE"/>
    <property type="match status" value="1"/>
</dbReference>
<keyword evidence="2" id="KW-0808">Transferase</keyword>
<dbReference type="SUPFAM" id="SSF51569">
    <property type="entry name" value="Aldolase"/>
    <property type="match status" value="1"/>
</dbReference>
<dbReference type="Pfam" id="PF03102">
    <property type="entry name" value="NeuB"/>
    <property type="match status" value="1"/>
</dbReference>
<name>A0ABT3YAY1_9HYPH</name>
<dbReference type="Gene3D" id="3.90.1210.10">
    <property type="entry name" value="Antifreeze-like/N-acetylneuraminic acid synthase C-terminal domain"/>
    <property type="match status" value="1"/>
</dbReference>
<organism evidence="2 3">
    <name type="scientific">Hoeflea ulvae</name>
    <dbReference type="NCBI Taxonomy" id="2983764"/>
    <lineage>
        <taxon>Bacteria</taxon>
        <taxon>Pseudomonadati</taxon>
        <taxon>Pseudomonadota</taxon>
        <taxon>Alphaproteobacteria</taxon>
        <taxon>Hyphomicrobiales</taxon>
        <taxon>Rhizobiaceae</taxon>
        <taxon>Hoeflea</taxon>
    </lineage>
</organism>
<dbReference type="CDD" id="cd11615">
    <property type="entry name" value="SAF_NeuB_like"/>
    <property type="match status" value="1"/>
</dbReference>
<dbReference type="SMART" id="SM00858">
    <property type="entry name" value="SAF"/>
    <property type="match status" value="1"/>
</dbReference>